<keyword evidence="2" id="KW-1185">Reference proteome</keyword>
<dbReference type="Gene3D" id="3.30.1150.10">
    <property type="match status" value="1"/>
</dbReference>
<dbReference type="GO" id="GO:0031992">
    <property type="term" value="F:energy transducer activity"/>
    <property type="evidence" value="ECO:0007669"/>
    <property type="project" value="TreeGrafter"/>
</dbReference>
<dbReference type="Proteomes" id="UP000191055">
    <property type="component" value="Unassembled WGS sequence"/>
</dbReference>
<proteinExistence type="predicted"/>
<organism evidence="1 2">
    <name type="scientific">Alkalitalea saponilacus</name>
    <dbReference type="NCBI Taxonomy" id="889453"/>
    <lineage>
        <taxon>Bacteria</taxon>
        <taxon>Pseudomonadati</taxon>
        <taxon>Bacteroidota</taxon>
        <taxon>Bacteroidia</taxon>
        <taxon>Marinilabiliales</taxon>
        <taxon>Marinilabiliaceae</taxon>
        <taxon>Alkalitalea</taxon>
    </lineage>
</organism>
<dbReference type="InterPro" id="IPR011990">
    <property type="entry name" value="TPR-like_helical_dom_sf"/>
</dbReference>
<dbReference type="PANTHER" id="PTHR33446:SF2">
    <property type="entry name" value="PROTEIN TONB"/>
    <property type="match status" value="1"/>
</dbReference>
<dbReference type="EMBL" id="FUYV01000060">
    <property type="protein sequence ID" value="SKC24270.1"/>
    <property type="molecule type" value="Genomic_DNA"/>
</dbReference>
<gene>
    <name evidence="1" type="ORF">SAMN03080601_03567</name>
</gene>
<protein>
    <recommendedName>
        <fullName evidence="3">TonB protein C-terminal</fullName>
    </recommendedName>
</protein>
<evidence type="ECO:0000313" key="2">
    <source>
        <dbReference type="Proteomes" id="UP000191055"/>
    </source>
</evidence>
<name>A0A1T5HUR6_9BACT</name>
<dbReference type="SUPFAM" id="SSF74653">
    <property type="entry name" value="TolA/TonB C-terminal domain"/>
    <property type="match status" value="1"/>
</dbReference>
<evidence type="ECO:0008006" key="3">
    <source>
        <dbReference type="Google" id="ProtNLM"/>
    </source>
</evidence>
<dbReference type="AlphaFoldDB" id="A0A1T5HUR6"/>
<accession>A0A1T5HUR6</accession>
<dbReference type="STRING" id="889453.SAMN03080601_03567"/>
<evidence type="ECO:0000313" key="1">
    <source>
        <dbReference type="EMBL" id="SKC24270.1"/>
    </source>
</evidence>
<dbReference type="PANTHER" id="PTHR33446">
    <property type="entry name" value="PROTEIN TONB-RELATED"/>
    <property type="match status" value="1"/>
</dbReference>
<dbReference type="SUPFAM" id="SSF48452">
    <property type="entry name" value="TPR-like"/>
    <property type="match status" value="1"/>
</dbReference>
<dbReference type="Gene3D" id="1.25.40.10">
    <property type="entry name" value="Tetratricopeptide repeat domain"/>
    <property type="match status" value="1"/>
</dbReference>
<reference evidence="1 2" key="1">
    <citation type="submission" date="2017-02" db="EMBL/GenBank/DDBJ databases">
        <authorList>
            <person name="Peterson S.W."/>
        </authorList>
    </citation>
    <scope>NUCLEOTIDE SEQUENCE [LARGE SCALE GENOMIC DNA]</scope>
    <source>
        <strain evidence="1 2">DSM 24412</strain>
    </source>
</reference>
<sequence length="257" mass="30238">MALSITALTQSFYEQGTSYLQNGDFVKADSTLTLAIESMPFRDAFYNRAIARMQLNNMSGFCIDIKKAASLNDEEAEKLHTQFCLDIDTVYYSESFQRVDENPHLMEVIKKEKFYDLTEGHFYDMTENEVARYRIQNEHKWYGLVPKMPKFIGKEKTLQRFLQKNLKYPENEKDAYQKYPGNYTTVYIQYDIDTIGKVCNVIVLEERKEHTYKHISENFINEAIRVIESMPDFKPALFMNKPVNVRNSIPITFTFPR</sequence>
<dbReference type="GO" id="GO:0098797">
    <property type="term" value="C:plasma membrane protein complex"/>
    <property type="evidence" value="ECO:0007669"/>
    <property type="project" value="TreeGrafter"/>
</dbReference>
<dbReference type="InterPro" id="IPR051045">
    <property type="entry name" value="TonB-dependent_transducer"/>
</dbReference>